<dbReference type="PANTHER" id="PTHR46720:SF3">
    <property type="entry name" value="FAD-BINDING DOMAIN-CONTAINING PROTEIN-RELATED"/>
    <property type="match status" value="1"/>
</dbReference>
<dbReference type="GO" id="GO:0071949">
    <property type="term" value="F:FAD binding"/>
    <property type="evidence" value="ECO:0007669"/>
    <property type="project" value="InterPro"/>
</dbReference>
<gene>
    <name evidence="6" type="ORF">BDU57DRAFT_553470</name>
</gene>
<dbReference type="InterPro" id="IPR051104">
    <property type="entry name" value="FAD_monoxygenase"/>
</dbReference>
<dbReference type="Gene3D" id="3.50.50.60">
    <property type="entry name" value="FAD/NAD(P)-binding domain"/>
    <property type="match status" value="1"/>
</dbReference>
<keyword evidence="3" id="KW-0560">Oxidoreductase</keyword>
<keyword evidence="2" id="KW-0274">FAD</keyword>
<dbReference type="AlphaFoldDB" id="A0A6A5QZQ6"/>
<evidence type="ECO:0000313" key="6">
    <source>
        <dbReference type="EMBL" id="KAF1921271.1"/>
    </source>
</evidence>
<proteinExistence type="predicted"/>
<evidence type="ECO:0000256" key="2">
    <source>
        <dbReference type="ARBA" id="ARBA00022827"/>
    </source>
</evidence>
<keyword evidence="1" id="KW-0285">Flavoprotein</keyword>
<protein>
    <submittedName>
        <fullName evidence="6">Mannitol 1-phosphate dehydrogenase</fullName>
    </submittedName>
</protein>
<dbReference type="SUPFAM" id="SSF54373">
    <property type="entry name" value="FAD-linked reductases, C-terminal domain"/>
    <property type="match status" value="1"/>
</dbReference>
<dbReference type="PANTHER" id="PTHR46720">
    <property type="entry name" value="HYDROXYLASE, PUTATIVE (AFU_ORTHOLOGUE AFUA_3G01460)-RELATED"/>
    <property type="match status" value="1"/>
</dbReference>
<dbReference type="OrthoDB" id="417877at2759"/>
<evidence type="ECO:0000256" key="1">
    <source>
        <dbReference type="ARBA" id="ARBA00022630"/>
    </source>
</evidence>
<evidence type="ECO:0000259" key="5">
    <source>
        <dbReference type="Pfam" id="PF01494"/>
    </source>
</evidence>
<evidence type="ECO:0000256" key="3">
    <source>
        <dbReference type="ARBA" id="ARBA00023002"/>
    </source>
</evidence>
<feature type="domain" description="FAD-binding" evidence="5">
    <location>
        <begin position="184"/>
        <end position="387"/>
    </location>
</feature>
<keyword evidence="4" id="KW-0472">Membrane</keyword>
<dbReference type="GO" id="GO:0044550">
    <property type="term" value="P:secondary metabolite biosynthetic process"/>
    <property type="evidence" value="ECO:0007669"/>
    <property type="project" value="TreeGrafter"/>
</dbReference>
<feature type="transmembrane region" description="Helical" evidence="4">
    <location>
        <begin position="15"/>
        <end position="34"/>
    </location>
</feature>
<dbReference type="GO" id="GO:0016491">
    <property type="term" value="F:oxidoreductase activity"/>
    <property type="evidence" value="ECO:0007669"/>
    <property type="project" value="UniProtKB-KW"/>
</dbReference>
<dbReference type="Pfam" id="PF01494">
    <property type="entry name" value="FAD_binding_3"/>
    <property type="match status" value="1"/>
</dbReference>
<sequence length="449" mass="49206">MSKYLPTPFKNHPSLPIAIIGGGLCGLPLAIGLVKHNINVHIYESAPAFSEIGAGVAFGVNAISALQLIDPRLLEGYKLHATFNEDRERDATFYSMRWGVDGENGEKKGDRGWDLSDKWFSDKTRSLGVRTRSCIHRAKLLEQLIALLPPGTTTFNKSFSHAIDLSDNTIQLFFADGSSALCSALMGCDGIKSKVRARVCPDVKPTYAREIAYRAVVPRANAIAALGADAVLNGSLWCGYGAYIISYPIAHGASINMVAIRFDADATSWPENRESTLPVPNGEIQEKFHAWFSPLVDLFVQHRLPSKWALHVLAHSSPYFNGKICILGDAAHATVPHLGAGAGMAMEDAYILSELIANVGDITHIEKAFRAYDMIRRPRTQECVRRSMEASVGYGFRGKEGEDVKGDLERSFRWLWGVDLVGELEIARRVLETGIEGCLMGGEKQMVGE</sequence>
<name>A0A6A5QZQ6_AMPQU</name>
<reference evidence="6" key="1">
    <citation type="journal article" date="2020" name="Stud. Mycol.">
        <title>101 Dothideomycetes genomes: a test case for predicting lifestyles and emergence of pathogens.</title>
        <authorList>
            <person name="Haridas S."/>
            <person name="Albert R."/>
            <person name="Binder M."/>
            <person name="Bloem J."/>
            <person name="Labutti K."/>
            <person name="Salamov A."/>
            <person name="Andreopoulos B."/>
            <person name="Baker S."/>
            <person name="Barry K."/>
            <person name="Bills G."/>
            <person name="Bluhm B."/>
            <person name="Cannon C."/>
            <person name="Castanera R."/>
            <person name="Culley D."/>
            <person name="Daum C."/>
            <person name="Ezra D."/>
            <person name="Gonzalez J."/>
            <person name="Henrissat B."/>
            <person name="Kuo A."/>
            <person name="Liang C."/>
            <person name="Lipzen A."/>
            <person name="Lutzoni F."/>
            <person name="Magnuson J."/>
            <person name="Mondo S."/>
            <person name="Nolan M."/>
            <person name="Ohm R."/>
            <person name="Pangilinan J."/>
            <person name="Park H.-J."/>
            <person name="Ramirez L."/>
            <person name="Alfaro M."/>
            <person name="Sun H."/>
            <person name="Tritt A."/>
            <person name="Yoshinaga Y."/>
            <person name="Zwiers L.-H."/>
            <person name="Turgeon B."/>
            <person name="Goodwin S."/>
            <person name="Spatafora J."/>
            <person name="Crous P."/>
            <person name="Grigoriev I."/>
        </authorList>
    </citation>
    <scope>NUCLEOTIDE SEQUENCE</scope>
    <source>
        <strain evidence="6">HMLAC05119</strain>
    </source>
</reference>
<dbReference type="InterPro" id="IPR036188">
    <property type="entry name" value="FAD/NAD-bd_sf"/>
</dbReference>
<organism evidence="6 7">
    <name type="scientific">Ampelomyces quisqualis</name>
    <name type="common">Powdery mildew agent</name>
    <dbReference type="NCBI Taxonomy" id="50730"/>
    <lineage>
        <taxon>Eukaryota</taxon>
        <taxon>Fungi</taxon>
        <taxon>Dikarya</taxon>
        <taxon>Ascomycota</taxon>
        <taxon>Pezizomycotina</taxon>
        <taxon>Dothideomycetes</taxon>
        <taxon>Pleosporomycetidae</taxon>
        <taxon>Pleosporales</taxon>
        <taxon>Pleosporineae</taxon>
        <taxon>Phaeosphaeriaceae</taxon>
        <taxon>Ampelomyces</taxon>
    </lineage>
</organism>
<keyword evidence="7" id="KW-1185">Reference proteome</keyword>
<evidence type="ECO:0000313" key="7">
    <source>
        <dbReference type="Proteomes" id="UP000800096"/>
    </source>
</evidence>
<dbReference type="Proteomes" id="UP000800096">
    <property type="component" value="Unassembled WGS sequence"/>
</dbReference>
<evidence type="ECO:0000256" key="4">
    <source>
        <dbReference type="SAM" id="Phobius"/>
    </source>
</evidence>
<dbReference type="InterPro" id="IPR002938">
    <property type="entry name" value="FAD-bd"/>
</dbReference>
<dbReference type="SUPFAM" id="SSF51905">
    <property type="entry name" value="FAD/NAD(P)-binding domain"/>
    <property type="match status" value="1"/>
</dbReference>
<dbReference type="PRINTS" id="PR00420">
    <property type="entry name" value="RNGMNOXGNASE"/>
</dbReference>
<accession>A0A6A5QZQ6</accession>
<keyword evidence="4" id="KW-1133">Transmembrane helix</keyword>
<dbReference type="EMBL" id="ML979132">
    <property type="protein sequence ID" value="KAF1921271.1"/>
    <property type="molecule type" value="Genomic_DNA"/>
</dbReference>
<keyword evidence="4" id="KW-0812">Transmembrane</keyword>